<protein>
    <recommendedName>
        <fullName evidence="2">Condensin complex subunit 1 C-terminal domain-containing protein</fullName>
    </recommendedName>
</protein>
<reference evidence="1" key="1">
    <citation type="journal article" date="2014" name="Front. Microbiol.">
        <title>High frequency of phylogenetically diverse reductive dehalogenase-homologous genes in deep subseafloor sedimentary metagenomes.</title>
        <authorList>
            <person name="Kawai M."/>
            <person name="Futagami T."/>
            <person name="Toyoda A."/>
            <person name="Takaki Y."/>
            <person name="Nishi S."/>
            <person name="Hori S."/>
            <person name="Arai W."/>
            <person name="Tsubouchi T."/>
            <person name="Morono Y."/>
            <person name="Uchiyama I."/>
            <person name="Ito T."/>
            <person name="Fujiyama A."/>
            <person name="Inagaki F."/>
            <person name="Takami H."/>
        </authorList>
    </citation>
    <scope>NUCLEOTIDE SEQUENCE</scope>
    <source>
        <strain evidence="1">Expedition CK06-06</strain>
    </source>
</reference>
<comment type="caution">
    <text evidence="1">The sequence shown here is derived from an EMBL/GenBank/DDBJ whole genome shotgun (WGS) entry which is preliminary data.</text>
</comment>
<name>X1EX02_9ZZZZ</name>
<sequence length="154" mass="17940">MEDIENILLKIQDITNPQEINDILIKLSKNPNEKTLVIVDYFLDSLNATILNKIKLNLVFLIGAIGSVTVLNRKYLNFLIESYFNSDRWVRNEIIQSFLVILQNHEYNNEIYQIIEHALNEDYVPIKKSALSVLMILKELPEKVILTLLRILDT</sequence>
<accession>X1EX02</accession>
<dbReference type="EMBL" id="BARU01000782">
    <property type="protein sequence ID" value="GAH24840.1"/>
    <property type="molecule type" value="Genomic_DNA"/>
</dbReference>
<organism evidence="1">
    <name type="scientific">marine sediment metagenome</name>
    <dbReference type="NCBI Taxonomy" id="412755"/>
    <lineage>
        <taxon>unclassified sequences</taxon>
        <taxon>metagenomes</taxon>
        <taxon>ecological metagenomes</taxon>
    </lineage>
</organism>
<feature type="non-terminal residue" evidence="1">
    <location>
        <position position="154"/>
    </location>
</feature>
<evidence type="ECO:0000313" key="1">
    <source>
        <dbReference type="EMBL" id="GAH24840.1"/>
    </source>
</evidence>
<dbReference type="InterPro" id="IPR016024">
    <property type="entry name" value="ARM-type_fold"/>
</dbReference>
<gene>
    <name evidence="1" type="ORF">S03H2_02367</name>
</gene>
<proteinExistence type="predicted"/>
<evidence type="ECO:0008006" key="2">
    <source>
        <dbReference type="Google" id="ProtNLM"/>
    </source>
</evidence>
<dbReference type="SUPFAM" id="SSF48371">
    <property type="entry name" value="ARM repeat"/>
    <property type="match status" value="1"/>
</dbReference>
<dbReference type="AlphaFoldDB" id="X1EX02"/>